<comment type="similarity">
    <text evidence="1">Belongs to the zinc-containing alcohol dehydrogenase family.</text>
</comment>
<dbReference type="Pfam" id="PF00107">
    <property type="entry name" value="ADH_zinc_N"/>
    <property type="match status" value="1"/>
</dbReference>
<dbReference type="InterPro" id="IPR013154">
    <property type="entry name" value="ADH-like_N"/>
</dbReference>
<evidence type="ECO:0000256" key="1">
    <source>
        <dbReference type="ARBA" id="ARBA00008072"/>
    </source>
</evidence>
<dbReference type="Pfam" id="PF08240">
    <property type="entry name" value="ADH_N"/>
    <property type="match status" value="1"/>
</dbReference>
<dbReference type="GO" id="GO:0016651">
    <property type="term" value="F:oxidoreductase activity, acting on NAD(P)H"/>
    <property type="evidence" value="ECO:0007669"/>
    <property type="project" value="InterPro"/>
</dbReference>
<dbReference type="Gene3D" id="3.90.180.10">
    <property type="entry name" value="Medium-chain alcohol dehydrogenases, catalytic domain"/>
    <property type="match status" value="1"/>
</dbReference>
<keyword evidence="5" id="KW-1185">Reference proteome</keyword>
<dbReference type="Proteomes" id="UP001215712">
    <property type="component" value="Unassembled WGS sequence"/>
</dbReference>
<dbReference type="InterPro" id="IPR020843">
    <property type="entry name" value="ER"/>
</dbReference>
<gene>
    <name evidence="4" type="ORF">N7493_007954</name>
</gene>
<dbReference type="SUPFAM" id="SSF50129">
    <property type="entry name" value="GroES-like"/>
    <property type="match status" value="1"/>
</dbReference>
<sequence>MAVPFVNEAAWLPTANARPVKVADGPKPNPSKNEVVIKVVYAPVNPSDWKMQDGPTHLTYPFIHGLEVAGKIVQLGSDVTQFKLNQRVIGHCDGLLTQKTTNMGFQLYSTCAEHLVSPVPDSVALLNAAVLPVGIDTAAAALYDHLKLPLPSLNPSPIAKKILIWGGSSSCGSSAIQLAVASGLEVVTTASSSNHELVKSLGATHVLDYKDLDVVDRLLSLLKPGDYIVDCIATKETQTTCGEILGRIGGGKLLVVNIPEGAFPENVEPSMVICLPVTPELGSHMWHKFIPEALAAGKYQAKPDPHLLAGGLESVQDGIDLLRKGVSAKKVVIEIAAE</sequence>
<organism evidence="4 5">
    <name type="scientific">Penicillium malachiteum</name>
    <dbReference type="NCBI Taxonomy" id="1324776"/>
    <lineage>
        <taxon>Eukaryota</taxon>
        <taxon>Fungi</taxon>
        <taxon>Dikarya</taxon>
        <taxon>Ascomycota</taxon>
        <taxon>Pezizomycotina</taxon>
        <taxon>Eurotiomycetes</taxon>
        <taxon>Eurotiomycetidae</taxon>
        <taxon>Eurotiales</taxon>
        <taxon>Aspergillaceae</taxon>
        <taxon>Penicillium</taxon>
    </lineage>
</organism>
<reference evidence="4" key="1">
    <citation type="journal article" date="2023" name="IMA Fungus">
        <title>Comparative genomic study of the Penicillium genus elucidates a diverse pangenome and 15 lateral gene transfer events.</title>
        <authorList>
            <person name="Petersen C."/>
            <person name="Sorensen T."/>
            <person name="Nielsen M.R."/>
            <person name="Sondergaard T.E."/>
            <person name="Sorensen J.L."/>
            <person name="Fitzpatrick D.A."/>
            <person name="Frisvad J.C."/>
            <person name="Nielsen K.L."/>
        </authorList>
    </citation>
    <scope>NUCLEOTIDE SEQUENCE</scope>
    <source>
        <strain evidence="4">IBT 17514</strain>
    </source>
</reference>
<dbReference type="InterPro" id="IPR047122">
    <property type="entry name" value="Trans-enoyl_RdTase-like"/>
</dbReference>
<dbReference type="SMART" id="SM00829">
    <property type="entry name" value="PKS_ER"/>
    <property type="match status" value="1"/>
</dbReference>
<dbReference type="InterPro" id="IPR011032">
    <property type="entry name" value="GroES-like_sf"/>
</dbReference>
<dbReference type="InterPro" id="IPR036291">
    <property type="entry name" value="NAD(P)-bd_dom_sf"/>
</dbReference>
<reference evidence="4" key="2">
    <citation type="submission" date="2023-01" db="EMBL/GenBank/DDBJ databases">
        <authorList>
            <person name="Petersen C."/>
        </authorList>
    </citation>
    <scope>NUCLEOTIDE SEQUENCE</scope>
    <source>
        <strain evidence="4">IBT 17514</strain>
    </source>
</reference>
<evidence type="ECO:0000259" key="3">
    <source>
        <dbReference type="SMART" id="SM00829"/>
    </source>
</evidence>
<feature type="domain" description="Enoyl reductase (ER)" evidence="3">
    <location>
        <begin position="15"/>
        <end position="333"/>
    </location>
</feature>
<evidence type="ECO:0000313" key="5">
    <source>
        <dbReference type="Proteomes" id="UP001215712"/>
    </source>
</evidence>
<dbReference type="SUPFAM" id="SSF51735">
    <property type="entry name" value="NAD(P)-binding Rossmann-fold domains"/>
    <property type="match status" value="1"/>
</dbReference>
<protein>
    <submittedName>
        <fullName evidence="4">Alcohol dehydrogenase</fullName>
    </submittedName>
</protein>
<dbReference type="Gene3D" id="3.40.50.720">
    <property type="entry name" value="NAD(P)-binding Rossmann-like Domain"/>
    <property type="match status" value="1"/>
</dbReference>
<evidence type="ECO:0000256" key="2">
    <source>
        <dbReference type="ARBA" id="ARBA00023002"/>
    </source>
</evidence>
<evidence type="ECO:0000313" key="4">
    <source>
        <dbReference type="EMBL" id="KAJ5719499.1"/>
    </source>
</evidence>
<dbReference type="AlphaFoldDB" id="A0AAD6MUP7"/>
<keyword evidence="2" id="KW-0560">Oxidoreductase</keyword>
<name>A0AAD6MUP7_9EURO</name>
<accession>A0AAD6MUP7</accession>
<dbReference type="CDD" id="cd08249">
    <property type="entry name" value="enoyl_reductase_like"/>
    <property type="match status" value="1"/>
</dbReference>
<dbReference type="InterPro" id="IPR013149">
    <property type="entry name" value="ADH-like_C"/>
</dbReference>
<proteinExistence type="inferred from homology"/>
<dbReference type="PANTHER" id="PTHR45348">
    <property type="entry name" value="HYPOTHETICAL OXIDOREDUCTASE (EUROFUNG)"/>
    <property type="match status" value="1"/>
</dbReference>
<dbReference type="PANTHER" id="PTHR45348:SF2">
    <property type="entry name" value="ZINC-TYPE ALCOHOL DEHYDROGENASE-LIKE PROTEIN C2E1P3.01"/>
    <property type="match status" value="1"/>
</dbReference>
<dbReference type="EMBL" id="JAQJAN010000011">
    <property type="protein sequence ID" value="KAJ5719499.1"/>
    <property type="molecule type" value="Genomic_DNA"/>
</dbReference>
<comment type="caution">
    <text evidence="4">The sequence shown here is derived from an EMBL/GenBank/DDBJ whole genome shotgun (WGS) entry which is preliminary data.</text>
</comment>